<keyword evidence="5" id="KW-1185">Reference proteome</keyword>
<dbReference type="HOGENOM" id="CLU_048451_3_0_1"/>
<organism evidence="4 5">
    <name type="scientific">Schizosaccharomyces octosporus (strain yFS286)</name>
    <name type="common">Fission yeast</name>
    <name type="synonym">Octosporomyces octosporus</name>
    <dbReference type="NCBI Taxonomy" id="483514"/>
    <lineage>
        <taxon>Eukaryota</taxon>
        <taxon>Fungi</taxon>
        <taxon>Dikarya</taxon>
        <taxon>Ascomycota</taxon>
        <taxon>Taphrinomycotina</taxon>
        <taxon>Schizosaccharomycetes</taxon>
        <taxon>Schizosaccharomycetales</taxon>
        <taxon>Schizosaccharomycetaceae</taxon>
        <taxon>Schizosaccharomyces</taxon>
    </lineage>
</organism>
<comment type="subcellular location">
    <subcellularLocation>
        <location evidence="1">Nucleus</location>
    </subcellularLocation>
</comment>
<gene>
    <name evidence="4" type="ORF">SOCG_02310</name>
</gene>
<evidence type="ECO:0000256" key="3">
    <source>
        <dbReference type="ARBA" id="ARBA00022694"/>
    </source>
</evidence>
<proteinExistence type="inferred from homology"/>
<dbReference type="GO" id="GO:0000447">
    <property type="term" value="P:endonucleolytic cleavage in ITS1 to separate SSU-rRNA from 5.8S rRNA and LSU-rRNA from tricistronic rRNA transcript (SSU-rRNA, 5.8S rRNA, LSU-rRNA)"/>
    <property type="evidence" value="ECO:0007669"/>
    <property type="project" value="EnsemblFungi"/>
</dbReference>
<sequence>MFADLNVVWPSLGVKDSTIVNTVKMLEKLGYAAVALNYQFDGKLQNVIKNPIPAILYPEQKIKIYSRITLTIESTPQNKILHNATKEFDILALRPVGERLLQQTAGDLEFDILSFDFSQRLPFYLKHTIMGLAVSRGIGIEISYASGLREASSRRNLVTNASSLVRATRGRGILISSETRSPLECRAAFDVINLATFWDLKQDQARYAISGFCRSVILHAETRRNTYRSSVKLVDEDEDTTSNKRPKVAA</sequence>
<dbReference type="eggNOG" id="KOG2363">
    <property type="taxonomic scope" value="Eukaryota"/>
</dbReference>
<dbReference type="PANTHER" id="PTHR13031:SF0">
    <property type="entry name" value="RIBONUCLEASE P PROTEIN SUBUNIT P30"/>
    <property type="match status" value="1"/>
</dbReference>
<evidence type="ECO:0000313" key="5">
    <source>
        <dbReference type="Proteomes" id="UP000016088"/>
    </source>
</evidence>
<dbReference type="Proteomes" id="UP000016088">
    <property type="component" value="Unassembled WGS sequence"/>
</dbReference>
<dbReference type="EMBL" id="KE503206">
    <property type="protein sequence ID" value="EPX74828.1"/>
    <property type="molecule type" value="Genomic_DNA"/>
</dbReference>
<dbReference type="InterPro" id="IPR002738">
    <property type="entry name" value="RNase_P_p30"/>
</dbReference>
<dbReference type="OMA" id="CYGPGIT"/>
<dbReference type="InterPro" id="IPR016195">
    <property type="entry name" value="Pol/histidinol_Pase-like"/>
</dbReference>
<dbReference type="GO" id="GO:0003723">
    <property type="term" value="F:RNA binding"/>
    <property type="evidence" value="ECO:0007669"/>
    <property type="project" value="TreeGrafter"/>
</dbReference>
<name>S9Q5B2_SCHOY</name>
<dbReference type="GO" id="GO:0008033">
    <property type="term" value="P:tRNA processing"/>
    <property type="evidence" value="ECO:0007669"/>
    <property type="project" value="UniProtKB-KW"/>
</dbReference>
<dbReference type="VEuPathDB" id="FungiDB:SOCG_02310"/>
<accession>S9Q5B2</accession>
<evidence type="ECO:0000313" key="4">
    <source>
        <dbReference type="EMBL" id="EPX74828.1"/>
    </source>
</evidence>
<dbReference type="AlphaFoldDB" id="S9Q5B2"/>
<dbReference type="GeneID" id="25031287"/>
<comment type="similarity">
    <text evidence="2">Belongs to the eukaryotic/archaeal RNase P protein component 3 family.</text>
</comment>
<keyword evidence="3" id="KW-0819">tRNA processing</keyword>
<reference evidence="4 5" key="1">
    <citation type="journal article" date="2011" name="Science">
        <title>Comparative functional genomics of the fission yeasts.</title>
        <authorList>
            <person name="Rhind N."/>
            <person name="Chen Z."/>
            <person name="Yassour M."/>
            <person name="Thompson D.A."/>
            <person name="Haas B.J."/>
            <person name="Habib N."/>
            <person name="Wapinski I."/>
            <person name="Roy S."/>
            <person name="Lin M.F."/>
            <person name="Heiman D.I."/>
            <person name="Young S.K."/>
            <person name="Furuya K."/>
            <person name="Guo Y."/>
            <person name="Pidoux A."/>
            <person name="Chen H.M."/>
            <person name="Robbertse B."/>
            <person name="Goldberg J.M."/>
            <person name="Aoki K."/>
            <person name="Bayne E.H."/>
            <person name="Berlin A.M."/>
            <person name="Desjardins C.A."/>
            <person name="Dobbs E."/>
            <person name="Dukaj L."/>
            <person name="Fan L."/>
            <person name="FitzGerald M.G."/>
            <person name="French C."/>
            <person name="Gujja S."/>
            <person name="Hansen K."/>
            <person name="Keifenheim D."/>
            <person name="Levin J.Z."/>
            <person name="Mosher R.A."/>
            <person name="Mueller C.A."/>
            <person name="Pfiffner J."/>
            <person name="Priest M."/>
            <person name="Russ C."/>
            <person name="Smialowska A."/>
            <person name="Swoboda P."/>
            <person name="Sykes S.M."/>
            <person name="Vaughn M."/>
            <person name="Vengrova S."/>
            <person name="Yoder R."/>
            <person name="Zeng Q."/>
            <person name="Allshire R."/>
            <person name="Baulcombe D."/>
            <person name="Birren B.W."/>
            <person name="Brown W."/>
            <person name="Ekwall K."/>
            <person name="Kellis M."/>
            <person name="Leatherwood J."/>
            <person name="Levin H."/>
            <person name="Margalit H."/>
            <person name="Martienssen R."/>
            <person name="Nieduszynski C.A."/>
            <person name="Spatafora J.W."/>
            <person name="Friedman N."/>
            <person name="Dalgaard J.Z."/>
            <person name="Baumann P."/>
            <person name="Niki H."/>
            <person name="Regev A."/>
            <person name="Nusbaum C."/>
        </authorList>
    </citation>
    <scope>NUCLEOTIDE SEQUENCE [LARGE SCALE GENOMIC DNA]</scope>
    <source>
        <strain evidence="5">yFS286</strain>
    </source>
</reference>
<dbReference type="OrthoDB" id="17948at2759"/>
<dbReference type="Pfam" id="PF01876">
    <property type="entry name" value="RNase_P_p30"/>
    <property type="match status" value="1"/>
</dbReference>
<evidence type="ECO:0000256" key="2">
    <source>
        <dbReference type="ARBA" id="ARBA00007331"/>
    </source>
</evidence>
<protein>
    <submittedName>
        <fullName evidence="4">RNase P and RNase MRP subunit p30</fullName>
    </submittedName>
</protein>
<dbReference type="GO" id="GO:0005655">
    <property type="term" value="C:nucleolar ribonuclease P complex"/>
    <property type="evidence" value="ECO:0007669"/>
    <property type="project" value="TreeGrafter"/>
</dbReference>
<dbReference type="RefSeq" id="XP_013016257.1">
    <property type="nucleotide sequence ID" value="XM_013160803.1"/>
</dbReference>
<dbReference type="Gene3D" id="3.20.20.140">
    <property type="entry name" value="Metal-dependent hydrolases"/>
    <property type="match status" value="1"/>
</dbReference>
<evidence type="ECO:0000256" key="1">
    <source>
        <dbReference type="ARBA" id="ARBA00004123"/>
    </source>
</evidence>
<dbReference type="PANTHER" id="PTHR13031">
    <property type="entry name" value="RIBONUCLEASE P SUBUNIT P30"/>
    <property type="match status" value="1"/>
</dbReference>
<dbReference type="SUPFAM" id="SSF89550">
    <property type="entry name" value="PHP domain-like"/>
    <property type="match status" value="1"/>
</dbReference>